<keyword evidence="12" id="KW-1185">Reference proteome</keyword>
<dbReference type="Gene3D" id="2.40.70.10">
    <property type="entry name" value="Acid Proteases"/>
    <property type="match status" value="2"/>
</dbReference>
<evidence type="ECO:0000256" key="9">
    <source>
        <dbReference type="SAM" id="Phobius"/>
    </source>
</evidence>
<dbReference type="AlphaFoldDB" id="A0A6G0WM36"/>
<evidence type="ECO:0000313" key="12">
    <source>
        <dbReference type="Proteomes" id="UP000481153"/>
    </source>
</evidence>
<dbReference type="InterPro" id="IPR021109">
    <property type="entry name" value="Peptidase_aspartic_dom_sf"/>
</dbReference>
<evidence type="ECO:0000256" key="7">
    <source>
        <dbReference type="RuleBase" id="RU000454"/>
    </source>
</evidence>
<dbReference type="InterPro" id="IPR033121">
    <property type="entry name" value="PEPTIDASE_A1"/>
</dbReference>
<evidence type="ECO:0000256" key="6">
    <source>
        <dbReference type="PIRSR" id="PIRSR601461-1"/>
    </source>
</evidence>
<evidence type="ECO:0000256" key="3">
    <source>
        <dbReference type="ARBA" id="ARBA00022729"/>
    </source>
</evidence>
<feature type="domain" description="Peptidase A1" evidence="10">
    <location>
        <begin position="52"/>
        <end position="389"/>
    </location>
</feature>
<keyword evidence="4 7" id="KW-0378">Hydrolase</keyword>
<keyword evidence="9" id="KW-1133">Transmembrane helix</keyword>
<protein>
    <recommendedName>
        <fullName evidence="10">Peptidase A1 domain-containing protein</fullName>
    </recommendedName>
</protein>
<keyword evidence="2 7" id="KW-0645">Protease</keyword>
<dbReference type="PROSITE" id="PS51767">
    <property type="entry name" value="PEPTIDASE_A1"/>
    <property type="match status" value="1"/>
</dbReference>
<feature type="transmembrane region" description="Helical" evidence="9">
    <location>
        <begin position="419"/>
        <end position="443"/>
    </location>
</feature>
<dbReference type="Proteomes" id="UP000481153">
    <property type="component" value="Unassembled WGS sequence"/>
</dbReference>
<evidence type="ECO:0000256" key="1">
    <source>
        <dbReference type="ARBA" id="ARBA00007447"/>
    </source>
</evidence>
<dbReference type="PROSITE" id="PS00141">
    <property type="entry name" value="ASP_PROTEASE"/>
    <property type="match status" value="1"/>
</dbReference>
<keyword evidence="3" id="KW-0732">Signal</keyword>
<reference evidence="11 12" key="1">
    <citation type="submission" date="2019-07" db="EMBL/GenBank/DDBJ databases">
        <title>Genomics analysis of Aphanomyces spp. identifies a new class of oomycete effector associated with host adaptation.</title>
        <authorList>
            <person name="Gaulin E."/>
        </authorList>
    </citation>
    <scope>NUCLEOTIDE SEQUENCE [LARGE SCALE GENOMIC DNA]</scope>
    <source>
        <strain evidence="11 12">ATCC 201684</strain>
    </source>
</reference>
<comment type="caution">
    <text evidence="11">The sequence shown here is derived from an EMBL/GenBank/DDBJ whole genome shotgun (WGS) entry which is preliminary data.</text>
</comment>
<dbReference type="InterPro" id="IPR001969">
    <property type="entry name" value="Aspartic_peptidase_AS"/>
</dbReference>
<name>A0A6G0WM36_9STRA</name>
<evidence type="ECO:0000259" key="10">
    <source>
        <dbReference type="PROSITE" id="PS51767"/>
    </source>
</evidence>
<dbReference type="GO" id="GO:0012505">
    <property type="term" value="C:endomembrane system"/>
    <property type="evidence" value="ECO:0007669"/>
    <property type="project" value="UniProtKB-SubCell"/>
</dbReference>
<evidence type="ECO:0000313" key="11">
    <source>
        <dbReference type="EMBL" id="KAF0728393.1"/>
    </source>
</evidence>
<dbReference type="EMBL" id="VJMJ01000178">
    <property type="protein sequence ID" value="KAF0728393.1"/>
    <property type="molecule type" value="Genomic_DNA"/>
</dbReference>
<accession>A0A6G0WM36</accession>
<dbReference type="VEuPathDB" id="FungiDB:AeMF1_002378"/>
<keyword evidence="7" id="KW-0064">Aspartyl protease</keyword>
<comment type="subcellular location">
    <subcellularLocation>
        <location evidence="5">Endomembrane system</location>
        <topology evidence="5">Single-pass type I membrane protein</topology>
    </subcellularLocation>
</comment>
<dbReference type="PRINTS" id="PR00792">
    <property type="entry name" value="PEPSIN"/>
</dbReference>
<dbReference type="InterPro" id="IPR001461">
    <property type="entry name" value="Aspartic_peptidase_A1"/>
</dbReference>
<feature type="active site" evidence="6">
    <location>
        <position position="275"/>
    </location>
</feature>
<evidence type="ECO:0000256" key="2">
    <source>
        <dbReference type="ARBA" id="ARBA00022670"/>
    </source>
</evidence>
<evidence type="ECO:0000256" key="4">
    <source>
        <dbReference type="ARBA" id="ARBA00022801"/>
    </source>
</evidence>
<keyword evidence="9" id="KW-0472">Membrane</keyword>
<evidence type="ECO:0000256" key="8">
    <source>
        <dbReference type="SAM" id="MobiDB-lite"/>
    </source>
</evidence>
<dbReference type="GO" id="GO:0004190">
    <property type="term" value="F:aspartic-type endopeptidase activity"/>
    <property type="evidence" value="ECO:0007669"/>
    <property type="project" value="UniProtKB-KW"/>
</dbReference>
<feature type="region of interest" description="Disordered" evidence="8">
    <location>
        <begin position="457"/>
        <end position="503"/>
    </location>
</feature>
<keyword evidence="9" id="KW-0812">Transmembrane</keyword>
<proteinExistence type="inferred from homology"/>
<evidence type="ECO:0000256" key="5">
    <source>
        <dbReference type="ARBA" id="ARBA00046288"/>
    </source>
</evidence>
<dbReference type="PANTHER" id="PTHR13683">
    <property type="entry name" value="ASPARTYL PROTEASES"/>
    <property type="match status" value="1"/>
</dbReference>
<dbReference type="GO" id="GO:0006508">
    <property type="term" value="P:proteolysis"/>
    <property type="evidence" value="ECO:0007669"/>
    <property type="project" value="UniProtKB-KW"/>
</dbReference>
<dbReference type="PANTHER" id="PTHR13683:SF375">
    <property type="entry name" value="PEPTIDASE A1 DOMAIN-CONTAINING PROTEIN"/>
    <property type="match status" value="1"/>
</dbReference>
<feature type="active site" evidence="6">
    <location>
        <position position="70"/>
    </location>
</feature>
<gene>
    <name evidence="11" type="ORF">Ae201684_013757</name>
</gene>
<sequence length="503" mass="55203">MLVEGPTDHGGIRVNLRRKVQIPTRRRLVDANTTSNEIQFDEVPLGVGVGTHYAEIYLGLPPQKASVIIDTGSHMTALPCASCIDCGEHTDPPYDLTKSTTANYLTCAEYGHCYSCESNQCRVTQSYAEGSMWSALMVSELCWIGSLNEKNAPFYLSHYGIRFPIGCQTKETGLFITQKENGIMGMSQDPSTLVPTLVQAGILKRNLFSLCFADTGGTMVLGGFDPKLHLAPPMYTPLVSSTGWYTVEVLDILIGNTSLGVSPSWYNSGRGVIVDSGSTDTYFSSSIRSSFESLFLKVAGRQYVEEESFELSLAEQRKLPDVQIVLRGSSAGSSVVLTIPPRQYYTTTTEGTLINNIHFSQGSGGVLGASTMMNFNVIFDVDKRRVGFAPSQCNQDDSNSAGVKISKGQWKDKTFWESYGTIVSIALLCSLIGVGIFGARFVWRQCRKRHWTQLSAEDVTPRNQPSPLAVEDDDSMMHTPASPQRKLSRSPDLHSIQEQEDEG</sequence>
<comment type="similarity">
    <text evidence="1 7">Belongs to the peptidase A1 family.</text>
</comment>
<dbReference type="Pfam" id="PF00026">
    <property type="entry name" value="Asp"/>
    <property type="match status" value="1"/>
</dbReference>
<organism evidence="11 12">
    <name type="scientific">Aphanomyces euteiches</name>
    <dbReference type="NCBI Taxonomy" id="100861"/>
    <lineage>
        <taxon>Eukaryota</taxon>
        <taxon>Sar</taxon>
        <taxon>Stramenopiles</taxon>
        <taxon>Oomycota</taxon>
        <taxon>Saprolegniomycetes</taxon>
        <taxon>Saprolegniales</taxon>
        <taxon>Verrucalvaceae</taxon>
        <taxon>Aphanomyces</taxon>
    </lineage>
</organism>
<dbReference type="SUPFAM" id="SSF50630">
    <property type="entry name" value="Acid proteases"/>
    <property type="match status" value="1"/>
</dbReference>